<dbReference type="OMA" id="CEWELEL"/>
<comment type="subcellular location">
    <subcellularLocation>
        <location evidence="1">Cytoplasm</location>
    </subcellularLocation>
</comment>
<dbReference type="RefSeq" id="XP_027193655.1">
    <property type="nucleotide sequence ID" value="XM_027337854.1"/>
</dbReference>
<keyword evidence="4 7" id="KW-0547">Nucleotide-binding</keyword>
<dbReference type="InterPro" id="IPR027409">
    <property type="entry name" value="GroEL-like_apical_dom_sf"/>
</dbReference>
<keyword evidence="5 7" id="KW-0067">ATP-binding</keyword>
<reference evidence="9" key="1">
    <citation type="submission" date="2025-08" db="UniProtKB">
        <authorList>
            <consortium name="RefSeq"/>
        </authorList>
    </citation>
    <scope>IDENTIFICATION</scope>
    <source>
        <strain evidence="9">Airmid</strain>
    </source>
</reference>
<keyword evidence="8" id="KW-1185">Reference proteome</keyword>
<dbReference type="FunCoup" id="A0A6P6XJD7">
    <property type="interactions" value="1325"/>
</dbReference>
<keyword evidence="6 7" id="KW-0143">Chaperone</keyword>
<dbReference type="GO" id="GO:0140662">
    <property type="term" value="F:ATP-dependent protein folding chaperone"/>
    <property type="evidence" value="ECO:0007669"/>
    <property type="project" value="InterPro"/>
</dbReference>
<evidence type="ECO:0000256" key="5">
    <source>
        <dbReference type="ARBA" id="ARBA00022840"/>
    </source>
</evidence>
<dbReference type="InterPro" id="IPR002194">
    <property type="entry name" value="Chaperonin_TCP-1_CS"/>
</dbReference>
<dbReference type="InParanoid" id="A0A6P6XJD7"/>
<name>A0A6P6XJD7_DERPT</name>
<dbReference type="InterPro" id="IPR002423">
    <property type="entry name" value="Cpn60/GroEL/TCP-1"/>
</dbReference>
<dbReference type="AlphaFoldDB" id="A0A6P6XJD7"/>
<dbReference type="FunFam" id="3.50.7.10:FF:000004">
    <property type="entry name" value="T-complex protein 1 subunit zeta"/>
    <property type="match status" value="1"/>
</dbReference>
<dbReference type="PANTHER" id="PTHR11353">
    <property type="entry name" value="CHAPERONIN"/>
    <property type="match status" value="1"/>
</dbReference>
<evidence type="ECO:0000256" key="6">
    <source>
        <dbReference type="ARBA" id="ARBA00023186"/>
    </source>
</evidence>
<dbReference type="SUPFAM" id="SSF54849">
    <property type="entry name" value="GroEL-intermediate domain like"/>
    <property type="match status" value="1"/>
</dbReference>
<evidence type="ECO:0000256" key="2">
    <source>
        <dbReference type="ARBA" id="ARBA00008020"/>
    </source>
</evidence>
<dbReference type="GO" id="GO:0051082">
    <property type="term" value="F:unfolded protein binding"/>
    <property type="evidence" value="ECO:0007669"/>
    <property type="project" value="InterPro"/>
</dbReference>
<dbReference type="InterPro" id="IPR017998">
    <property type="entry name" value="Chaperone_TCP-1"/>
</dbReference>
<dbReference type="InterPro" id="IPR027413">
    <property type="entry name" value="GROEL-like_equatorial_sf"/>
</dbReference>
<dbReference type="InterPro" id="IPR027410">
    <property type="entry name" value="TCP-1-like_intermed_sf"/>
</dbReference>
<dbReference type="GO" id="GO:0016887">
    <property type="term" value="F:ATP hydrolysis activity"/>
    <property type="evidence" value="ECO:0007669"/>
    <property type="project" value="InterPro"/>
</dbReference>
<evidence type="ECO:0000256" key="7">
    <source>
        <dbReference type="RuleBase" id="RU004187"/>
    </source>
</evidence>
<dbReference type="Gene3D" id="3.50.7.10">
    <property type="entry name" value="GroEL"/>
    <property type="match status" value="1"/>
</dbReference>
<evidence type="ECO:0000313" key="8">
    <source>
        <dbReference type="Proteomes" id="UP000515146"/>
    </source>
</evidence>
<dbReference type="GO" id="GO:0005737">
    <property type="term" value="C:cytoplasm"/>
    <property type="evidence" value="ECO:0007669"/>
    <property type="project" value="UniProtKB-SubCell"/>
</dbReference>
<evidence type="ECO:0000256" key="1">
    <source>
        <dbReference type="ARBA" id="ARBA00004496"/>
    </source>
</evidence>
<evidence type="ECO:0000313" key="9">
    <source>
        <dbReference type="RefSeq" id="XP_027193655.1"/>
    </source>
</evidence>
<dbReference type="SUPFAM" id="SSF48592">
    <property type="entry name" value="GroEL equatorial domain-like"/>
    <property type="match status" value="1"/>
</dbReference>
<protein>
    <submittedName>
        <fullName evidence="9">T-complex protein 1 subunit zeta-like</fullName>
    </submittedName>
</protein>
<organism evidence="8 9">
    <name type="scientific">Dermatophagoides pteronyssinus</name>
    <name type="common">European house dust mite</name>
    <dbReference type="NCBI Taxonomy" id="6956"/>
    <lineage>
        <taxon>Eukaryota</taxon>
        <taxon>Metazoa</taxon>
        <taxon>Ecdysozoa</taxon>
        <taxon>Arthropoda</taxon>
        <taxon>Chelicerata</taxon>
        <taxon>Arachnida</taxon>
        <taxon>Acari</taxon>
        <taxon>Acariformes</taxon>
        <taxon>Sarcoptiformes</taxon>
        <taxon>Astigmata</taxon>
        <taxon>Psoroptidia</taxon>
        <taxon>Analgoidea</taxon>
        <taxon>Pyroglyphidae</taxon>
        <taxon>Dermatophagoidinae</taxon>
        <taxon>Dermatophagoides</taxon>
    </lineage>
</organism>
<keyword evidence="3" id="KW-0963">Cytoplasm</keyword>
<dbReference type="PRINTS" id="PR00304">
    <property type="entry name" value="TCOMPLEXTCP1"/>
</dbReference>
<dbReference type="KEGG" id="dpte:113788392"/>
<dbReference type="Pfam" id="PF00118">
    <property type="entry name" value="Cpn60_TCP1"/>
    <property type="match status" value="1"/>
</dbReference>
<dbReference type="OrthoDB" id="10052040at2759"/>
<dbReference type="SUPFAM" id="SSF52029">
    <property type="entry name" value="GroEL apical domain-like"/>
    <property type="match status" value="1"/>
</dbReference>
<evidence type="ECO:0000256" key="3">
    <source>
        <dbReference type="ARBA" id="ARBA00022490"/>
    </source>
</evidence>
<dbReference type="InterPro" id="IPR012722">
    <property type="entry name" value="Chap_CCT_zeta"/>
</dbReference>
<gene>
    <name evidence="9" type="primary">LOC113788392</name>
</gene>
<proteinExistence type="inferred from homology"/>
<dbReference type="GO" id="GO:0005524">
    <property type="term" value="F:ATP binding"/>
    <property type="evidence" value="ECO:0007669"/>
    <property type="project" value="UniProtKB-KW"/>
</dbReference>
<sequence>MRIALNKQNNVQMYSALISLLNINISLNFCHELNAIIRSINYAKKFSNKHQELRFCRYNKACVLKLYDEIKSNTMDKSKKREYLYWALKVNVHASTALADILNSGLGPNGTIKCLVSGGGDLKLTKDGNVLLREMRIQHPVAAILSRAAIAQDEVTGDGSCSALAVTGEIMRLAEPLINECIHPRKISAGLDIAREWTLDYIDKSAITLDIKIEKKDLLLNIIKGVIATKIESFLVEQMSEAIYNSIYCIRPRTETAKDPSSLIPLDLFMIEIMPINIGIKPEVNFIKGIVMDHGCRHPDMPHELFNCYILCCNVNLEYERTEVNSSFLYSNAKQREQLSRSERLFIDNKVRKIIELKNKVCTKENQKNFVVLNQKGIDPSSLELLAKEGIMALRRVKRRNMERITLCCGGSPVNSVEDLDVSVLGFARKCWEVSYEDQKYTFVEVDGDPKSCCITIQAPFKYQLERCKDAIRDGLRACRNALIDKKLLPGAGAFEIAASEHLRSRLKKENNPKTRTGIALFADALLTIPRSLAKNSGLSPNEALTAAQLAYRQAIENDNGLDNKYFGINLDSIEPINPIDEGIWDSVTVKKQLVSLSTTLSGLLLIIDEIIRAGKIVKNDKLQQ</sequence>
<accession>A0A6P6XJD7</accession>
<dbReference type="PROSITE" id="PS00751">
    <property type="entry name" value="TCP1_2"/>
    <property type="match status" value="1"/>
</dbReference>
<dbReference type="Gene3D" id="1.10.560.10">
    <property type="entry name" value="GroEL-like equatorial domain"/>
    <property type="match status" value="1"/>
</dbReference>
<comment type="similarity">
    <text evidence="2 7">Belongs to the TCP-1 chaperonin family.</text>
</comment>
<evidence type="ECO:0000256" key="4">
    <source>
        <dbReference type="ARBA" id="ARBA00022741"/>
    </source>
</evidence>
<dbReference type="NCBIfam" id="TIGR02347">
    <property type="entry name" value="chap_CCT_zeta"/>
    <property type="match status" value="1"/>
</dbReference>
<dbReference type="Proteomes" id="UP000515146">
    <property type="component" value="Unplaced"/>
</dbReference>
<dbReference type="Gene3D" id="3.30.260.10">
    <property type="entry name" value="TCP-1-like chaperonin intermediate domain"/>
    <property type="match status" value="1"/>
</dbReference>